<dbReference type="AlphaFoldDB" id="A0AAV5B5Z0"/>
<evidence type="ECO:0000256" key="2">
    <source>
        <dbReference type="SAM" id="SignalP"/>
    </source>
</evidence>
<accession>A0AAV5B5Z0</accession>
<dbReference type="PROSITE" id="PS51257">
    <property type="entry name" value="PROKAR_LIPOPROTEIN"/>
    <property type="match status" value="1"/>
</dbReference>
<evidence type="ECO:0000256" key="1">
    <source>
        <dbReference type="SAM" id="MobiDB-lite"/>
    </source>
</evidence>
<sequence length="172" mass="16640">MELHRPRHQLALTAALAALVAGCLWVAAAPRVDGAAGGGAETGAAPGEAGGPGGGAGSAGVPETGGAADAGASVAAAPSVAAALEAADDVPWESEEVPSDLTDAAGDELGGLRDRGFSLVHGGYLDLLGNVWGCVAQGADEVVVCVVSETAGGTSVVSRLTLGVDRWEELCG</sequence>
<keyword evidence="2" id="KW-0732">Signal</keyword>
<reference evidence="3" key="1">
    <citation type="journal article" date="2022" name="Int. J. Syst. Evol. Microbiol.">
        <title>Granulimonas faecalis gen. nov., sp. nov., and Leptogranulimonas caecicola gen. nov., sp. nov., novel lactate-producing Atopobiaceae bacteria isolated from mouse intestines, and an emended description of the family Atopobiaceae.</title>
        <authorList>
            <person name="Morinaga K."/>
            <person name="Kusada H."/>
            <person name="Sakamoto S."/>
            <person name="Murakami T."/>
            <person name="Toyoda A."/>
            <person name="Mori H."/>
            <person name="Meng X.Y."/>
            <person name="Takashino M."/>
            <person name="Murotomi K."/>
            <person name="Tamaki H."/>
        </authorList>
    </citation>
    <scope>NUCLEOTIDE SEQUENCE</scope>
    <source>
        <strain evidence="3">OPF53</strain>
    </source>
</reference>
<comment type="caution">
    <text evidence="3">The sequence shown here is derived from an EMBL/GenBank/DDBJ whole genome shotgun (WGS) entry which is preliminary data.</text>
</comment>
<dbReference type="RefSeq" id="WP_135978311.1">
    <property type="nucleotide sequence ID" value="NZ_BQKC01000001.1"/>
</dbReference>
<name>A0AAV5B5Z0_9ACTN</name>
<proteinExistence type="predicted"/>
<feature type="chain" id="PRO_5043865054" evidence="2">
    <location>
        <begin position="29"/>
        <end position="172"/>
    </location>
</feature>
<organism evidence="3 4">
    <name type="scientific">Granulimonas faecalis</name>
    <dbReference type="NCBI Taxonomy" id="2894155"/>
    <lineage>
        <taxon>Bacteria</taxon>
        <taxon>Bacillati</taxon>
        <taxon>Actinomycetota</taxon>
        <taxon>Coriobacteriia</taxon>
        <taxon>Coriobacteriales</taxon>
        <taxon>Kribbibacteriaceae</taxon>
        <taxon>Granulimonas</taxon>
    </lineage>
</organism>
<feature type="signal peptide" evidence="2">
    <location>
        <begin position="1"/>
        <end position="28"/>
    </location>
</feature>
<feature type="region of interest" description="Disordered" evidence="1">
    <location>
        <begin position="35"/>
        <end position="72"/>
    </location>
</feature>
<evidence type="ECO:0000313" key="3">
    <source>
        <dbReference type="EMBL" id="GJM55844.1"/>
    </source>
</evidence>
<protein>
    <submittedName>
        <fullName evidence="3">Uncharacterized protein</fullName>
    </submittedName>
</protein>
<feature type="compositionally biased region" description="Low complexity" evidence="1">
    <location>
        <begin position="59"/>
        <end position="72"/>
    </location>
</feature>
<evidence type="ECO:0000313" key="4">
    <source>
        <dbReference type="Proteomes" id="UP001055025"/>
    </source>
</evidence>
<dbReference type="EMBL" id="BQKC01000001">
    <property type="protein sequence ID" value="GJM55844.1"/>
    <property type="molecule type" value="Genomic_DNA"/>
</dbReference>
<keyword evidence="4" id="KW-1185">Reference proteome</keyword>
<gene>
    <name evidence="3" type="ORF">ATOP_14990</name>
</gene>
<feature type="compositionally biased region" description="Gly residues" evidence="1">
    <location>
        <begin position="48"/>
        <end position="58"/>
    </location>
</feature>
<dbReference type="Proteomes" id="UP001055025">
    <property type="component" value="Unassembled WGS sequence"/>
</dbReference>